<dbReference type="InterPro" id="IPR002850">
    <property type="entry name" value="PIN_toxin-like"/>
</dbReference>
<evidence type="ECO:0000313" key="2">
    <source>
        <dbReference type="EMBL" id="TDP62327.1"/>
    </source>
</evidence>
<dbReference type="Pfam" id="PF13470">
    <property type="entry name" value="PIN_3"/>
    <property type="match status" value="1"/>
</dbReference>
<gene>
    <name evidence="2" type="ORF">DES47_108141</name>
</gene>
<dbReference type="AlphaFoldDB" id="A0A4R6QII4"/>
<dbReference type="SUPFAM" id="SSF88723">
    <property type="entry name" value="PIN domain-like"/>
    <property type="match status" value="1"/>
</dbReference>
<keyword evidence="3" id="KW-1185">Reference proteome</keyword>
<accession>A0A4R6QII4</accession>
<dbReference type="PANTHER" id="PTHR34610:SF3">
    <property type="entry name" value="SSL7007 PROTEIN"/>
    <property type="match status" value="1"/>
</dbReference>
<evidence type="ECO:0000313" key="3">
    <source>
        <dbReference type="Proteomes" id="UP000295361"/>
    </source>
</evidence>
<dbReference type="Proteomes" id="UP000295361">
    <property type="component" value="Unassembled WGS sequence"/>
</dbReference>
<dbReference type="EMBL" id="SNXS01000008">
    <property type="protein sequence ID" value="TDP62327.1"/>
    <property type="molecule type" value="Genomic_DNA"/>
</dbReference>
<dbReference type="InParanoid" id="A0A4R6QII4"/>
<feature type="domain" description="PIN" evidence="1">
    <location>
        <begin position="13"/>
        <end position="124"/>
    </location>
</feature>
<dbReference type="PANTHER" id="PTHR34610">
    <property type="entry name" value="SSL7007 PROTEIN"/>
    <property type="match status" value="1"/>
</dbReference>
<proteinExistence type="predicted"/>
<dbReference type="InterPro" id="IPR029060">
    <property type="entry name" value="PIN-like_dom_sf"/>
</dbReference>
<organism evidence="2 3">
    <name type="scientific">Roseateles toxinivorans</name>
    <dbReference type="NCBI Taxonomy" id="270368"/>
    <lineage>
        <taxon>Bacteria</taxon>
        <taxon>Pseudomonadati</taxon>
        <taxon>Pseudomonadota</taxon>
        <taxon>Betaproteobacteria</taxon>
        <taxon>Burkholderiales</taxon>
        <taxon>Sphaerotilaceae</taxon>
        <taxon>Roseateles</taxon>
    </lineage>
</organism>
<evidence type="ECO:0000259" key="1">
    <source>
        <dbReference type="Pfam" id="PF13470"/>
    </source>
</evidence>
<comment type="caution">
    <text evidence="2">The sequence shown here is derived from an EMBL/GenBank/DDBJ whole genome shotgun (WGS) entry which is preliminary data.</text>
</comment>
<protein>
    <submittedName>
        <fullName evidence="2">Putative PIN family toxin of toxin-antitoxin system</fullName>
    </submittedName>
</protein>
<dbReference type="NCBIfam" id="TIGR00305">
    <property type="entry name" value="putative toxin-antitoxin system toxin component, PIN family"/>
    <property type="match status" value="1"/>
</dbReference>
<name>A0A4R6QII4_9BURK</name>
<dbReference type="OrthoDB" id="9802272at2"/>
<sequence length="157" mass="17484">MQAEPTQSADTPVVIDTQIVMDWLVFRDPSCLALSEAVTQSRLNWCTTPRMYAELLHVLGRGVAAAWQPDLALIADSFERHAHRLPDEAPSALHLLRCRDPDDQMFLDLAVAVKARWLFSRDRAVLALAKRARAYGVQIITPVAWAKQQAQRGSAAP</sequence>
<reference evidence="2 3" key="1">
    <citation type="submission" date="2019-03" db="EMBL/GenBank/DDBJ databases">
        <title>Genomic Encyclopedia of Type Strains, Phase IV (KMG-IV): sequencing the most valuable type-strain genomes for metagenomic binning, comparative biology and taxonomic classification.</title>
        <authorList>
            <person name="Goeker M."/>
        </authorList>
    </citation>
    <scope>NUCLEOTIDE SEQUENCE [LARGE SCALE GENOMIC DNA]</scope>
    <source>
        <strain evidence="2 3">DSM 16998</strain>
    </source>
</reference>
<dbReference type="InterPro" id="IPR002716">
    <property type="entry name" value="PIN_dom"/>
</dbReference>